<proteinExistence type="predicted"/>
<protein>
    <submittedName>
        <fullName evidence="1">Uncharacterized protein</fullName>
    </submittedName>
</protein>
<name>A0ACC0YEP6_9ROSI</name>
<accession>A0ACC0YEP6</accession>
<evidence type="ECO:0000313" key="2">
    <source>
        <dbReference type="Proteomes" id="UP001163603"/>
    </source>
</evidence>
<comment type="caution">
    <text evidence="1">The sequence shown here is derived from an EMBL/GenBank/DDBJ whole genome shotgun (WGS) entry which is preliminary data.</text>
</comment>
<organism evidence="1 2">
    <name type="scientific">Pistacia integerrima</name>
    <dbReference type="NCBI Taxonomy" id="434235"/>
    <lineage>
        <taxon>Eukaryota</taxon>
        <taxon>Viridiplantae</taxon>
        <taxon>Streptophyta</taxon>
        <taxon>Embryophyta</taxon>
        <taxon>Tracheophyta</taxon>
        <taxon>Spermatophyta</taxon>
        <taxon>Magnoliopsida</taxon>
        <taxon>eudicotyledons</taxon>
        <taxon>Gunneridae</taxon>
        <taxon>Pentapetalae</taxon>
        <taxon>rosids</taxon>
        <taxon>malvids</taxon>
        <taxon>Sapindales</taxon>
        <taxon>Anacardiaceae</taxon>
        <taxon>Pistacia</taxon>
    </lineage>
</organism>
<dbReference type="Proteomes" id="UP001163603">
    <property type="component" value="Chromosome 7"/>
</dbReference>
<reference evidence="2" key="1">
    <citation type="journal article" date="2023" name="G3 (Bethesda)">
        <title>Genome assembly and association tests identify interacting loci associated with vigor, precocity, and sex in interspecific pistachio rootstocks.</title>
        <authorList>
            <person name="Palmer W."/>
            <person name="Jacygrad E."/>
            <person name="Sagayaradj S."/>
            <person name="Cavanaugh K."/>
            <person name="Han R."/>
            <person name="Bertier L."/>
            <person name="Beede B."/>
            <person name="Kafkas S."/>
            <person name="Golino D."/>
            <person name="Preece J."/>
            <person name="Michelmore R."/>
        </authorList>
    </citation>
    <scope>NUCLEOTIDE SEQUENCE [LARGE SCALE GENOMIC DNA]</scope>
</reference>
<evidence type="ECO:0000313" key="1">
    <source>
        <dbReference type="EMBL" id="KAJ0034612.1"/>
    </source>
</evidence>
<keyword evidence="2" id="KW-1185">Reference proteome</keyword>
<dbReference type="EMBL" id="CM047742">
    <property type="protein sequence ID" value="KAJ0034612.1"/>
    <property type="molecule type" value="Genomic_DNA"/>
</dbReference>
<sequence>MCEIMFGNYSRAHLATVSIKNNCPDTIWPATLANSDRPQLTETGFELASGGTKTLDIPARWAGRQVQCNGKSGATPASLVEITFQADDGQDYYNLSLVDGFNLPVSVAPQGGSGTRCTQATCSNNVNATCPENLRLIGSDGNVIGCKNALEYATFFQEPVP</sequence>
<gene>
    <name evidence="1" type="ORF">Pint_26431</name>
</gene>